<dbReference type="SUPFAM" id="SSF52172">
    <property type="entry name" value="CheY-like"/>
    <property type="match status" value="1"/>
</dbReference>
<feature type="domain" description="HTH luxR-type" evidence="3">
    <location>
        <begin position="64"/>
        <end position="129"/>
    </location>
</feature>
<dbReference type="Proteomes" id="UP000095042">
    <property type="component" value="Unassembled WGS sequence"/>
</dbReference>
<dbReference type="PANTHER" id="PTHR43214">
    <property type="entry name" value="TWO-COMPONENT RESPONSE REGULATOR"/>
    <property type="match status" value="1"/>
</dbReference>
<dbReference type="PRINTS" id="PR00038">
    <property type="entry name" value="HTHLUXR"/>
</dbReference>
<dbReference type="EMBL" id="LPWD01000401">
    <property type="protein sequence ID" value="ODS02138.1"/>
    <property type="molecule type" value="Genomic_DNA"/>
</dbReference>
<dbReference type="SUPFAM" id="SSF46894">
    <property type="entry name" value="C-terminal effector domain of the bipartite response regulators"/>
    <property type="match status" value="1"/>
</dbReference>
<dbReference type="GO" id="GO:0000160">
    <property type="term" value="P:phosphorelay signal transduction system"/>
    <property type="evidence" value="ECO:0007669"/>
    <property type="project" value="InterPro"/>
</dbReference>
<dbReference type="SMART" id="SM00421">
    <property type="entry name" value="HTH_LUXR"/>
    <property type="match status" value="1"/>
</dbReference>
<dbReference type="InterPro" id="IPR016032">
    <property type="entry name" value="Sig_transdc_resp-reg_C-effctor"/>
</dbReference>
<dbReference type="GO" id="GO:0003677">
    <property type="term" value="F:DNA binding"/>
    <property type="evidence" value="ECO:0007669"/>
    <property type="project" value="UniProtKB-KW"/>
</dbReference>
<dbReference type="InterPro" id="IPR039420">
    <property type="entry name" value="WalR-like"/>
</dbReference>
<dbReference type="OrthoDB" id="9808843at2"/>
<dbReference type="PROSITE" id="PS50110">
    <property type="entry name" value="RESPONSE_REGULATORY"/>
    <property type="match status" value="1"/>
</dbReference>
<proteinExistence type="predicted"/>
<organism evidence="5 6">
    <name type="scientific">Methyloceanibacter marginalis</name>
    <dbReference type="NCBI Taxonomy" id="1774971"/>
    <lineage>
        <taxon>Bacteria</taxon>
        <taxon>Pseudomonadati</taxon>
        <taxon>Pseudomonadota</taxon>
        <taxon>Alphaproteobacteria</taxon>
        <taxon>Hyphomicrobiales</taxon>
        <taxon>Hyphomicrobiaceae</taxon>
        <taxon>Methyloceanibacter</taxon>
    </lineage>
</organism>
<gene>
    <name evidence="5" type="ORF">AUC71_02150</name>
</gene>
<reference evidence="5 6" key="1">
    <citation type="journal article" date="2016" name="Environ. Microbiol.">
        <title>New Methyloceanibacter diversity from North Sea sediments includes methanotroph containing solely the soluble methane monooxygenase.</title>
        <authorList>
            <person name="Vekeman B."/>
            <person name="Kerckhof F.M."/>
            <person name="Cremers G."/>
            <person name="de Vos P."/>
            <person name="Vandamme P."/>
            <person name="Boon N."/>
            <person name="Op den Camp H.J."/>
            <person name="Heylen K."/>
        </authorList>
    </citation>
    <scope>NUCLEOTIDE SEQUENCE [LARGE SCALE GENOMIC DNA]</scope>
    <source>
        <strain evidence="5 6">R-67177</strain>
    </source>
</reference>
<comment type="caution">
    <text evidence="2">Lacks conserved residue(s) required for the propagation of feature annotation.</text>
</comment>
<keyword evidence="6" id="KW-1185">Reference proteome</keyword>
<dbReference type="PANTHER" id="PTHR43214:SF43">
    <property type="entry name" value="TWO-COMPONENT RESPONSE REGULATOR"/>
    <property type="match status" value="1"/>
</dbReference>
<evidence type="ECO:0000256" key="2">
    <source>
        <dbReference type="PROSITE-ProRule" id="PRU00169"/>
    </source>
</evidence>
<dbReference type="InterPro" id="IPR001789">
    <property type="entry name" value="Sig_transdc_resp-reg_receiver"/>
</dbReference>
<evidence type="ECO:0000313" key="6">
    <source>
        <dbReference type="Proteomes" id="UP000095042"/>
    </source>
</evidence>
<feature type="domain" description="Response regulatory" evidence="4">
    <location>
        <begin position="1"/>
        <end position="42"/>
    </location>
</feature>
<dbReference type="InterPro" id="IPR000792">
    <property type="entry name" value="Tscrpt_reg_LuxR_C"/>
</dbReference>
<evidence type="ECO:0000259" key="4">
    <source>
        <dbReference type="PROSITE" id="PS50110"/>
    </source>
</evidence>
<dbReference type="CDD" id="cd06170">
    <property type="entry name" value="LuxR_C_like"/>
    <property type="match status" value="1"/>
</dbReference>
<dbReference type="RefSeq" id="WP_069624666.1">
    <property type="nucleotide sequence ID" value="NZ_LPWD01000401.1"/>
</dbReference>
<dbReference type="Pfam" id="PF00196">
    <property type="entry name" value="GerE"/>
    <property type="match status" value="1"/>
</dbReference>
<dbReference type="PROSITE" id="PS50043">
    <property type="entry name" value="HTH_LUXR_2"/>
    <property type="match status" value="1"/>
</dbReference>
<accession>A0A1E3W8I5</accession>
<name>A0A1E3W8I5_9HYPH</name>
<dbReference type="Gene3D" id="3.40.50.2300">
    <property type="match status" value="1"/>
</dbReference>
<dbReference type="InterPro" id="IPR011006">
    <property type="entry name" value="CheY-like_superfamily"/>
</dbReference>
<evidence type="ECO:0008006" key="7">
    <source>
        <dbReference type="Google" id="ProtNLM"/>
    </source>
</evidence>
<keyword evidence="1" id="KW-0238">DNA-binding</keyword>
<dbReference type="AlphaFoldDB" id="A0A1E3W8I5"/>
<dbReference type="GO" id="GO:0006355">
    <property type="term" value="P:regulation of DNA-templated transcription"/>
    <property type="evidence" value="ECO:0007669"/>
    <property type="project" value="InterPro"/>
</dbReference>
<evidence type="ECO:0000313" key="5">
    <source>
        <dbReference type="EMBL" id="ODS02138.1"/>
    </source>
</evidence>
<sequence length="152" mass="16944">MLVLTMHRDPMIVGRALELGASGYVLKDAPPEEVVRAFQKVSGGDSYLSHDLASDVVFSRLREKTNRLERLTPRELQTLTLVAEGKPYGEIAEELEVSYKTVANICTQLKTKLGARTRPELMRIAIQYLPGPSSLGSTFGERPRRGEPFDEL</sequence>
<evidence type="ECO:0000259" key="3">
    <source>
        <dbReference type="PROSITE" id="PS50043"/>
    </source>
</evidence>
<protein>
    <recommendedName>
        <fullName evidence="7">HTH luxR-type domain-containing protein</fullName>
    </recommendedName>
</protein>
<evidence type="ECO:0000256" key="1">
    <source>
        <dbReference type="ARBA" id="ARBA00023125"/>
    </source>
</evidence>
<comment type="caution">
    <text evidence="5">The sequence shown here is derived from an EMBL/GenBank/DDBJ whole genome shotgun (WGS) entry which is preliminary data.</text>
</comment>